<dbReference type="InterPro" id="IPR040442">
    <property type="entry name" value="Pyrv_kinase-like_dom_sf"/>
</dbReference>
<gene>
    <name evidence="5" type="ORF">DIT97_17140</name>
</gene>
<accession>A0A3D3R752</accession>
<feature type="domain" description="HpcH/HpaI aldolase/citrate lyase" evidence="4">
    <location>
        <begin position="20"/>
        <end position="243"/>
    </location>
</feature>
<dbReference type="EMBL" id="DQAY01000104">
    <property type="protein sequence ID" value="HCO24663.1"/>
    <property type="molecule type" value="Genomic_DNA"/>
</dbReference>
<evidence type="ECO:0000313" key="5">
    <source>
        <dbReference type="EMBL" id="HCO24663.1"/>
    </source>
</evidence>
<evidence type="ECO:0000256" key="2">
    <source>
        <dbReference type="ARBA" id="ARBA00022723"/>
    </source>
</evidence>
<evidence type="ECO:0000256" key="3">
    <source>
        <dbReference type="ARBA" id="ARBA00023239"/>
    </source>
</evidence>
<dbReference type="SUPFAM" id="SSF51621">
    <property type="entry name" value="Phosphoenolpyruvate/pyruvate domain"/>
    <property type="match status" value="1"/>
</dbReference>
<dbReference type="InterPro" id="IPR050251">
    <property type="entry name" value="HpcH-HpaI_aldolase"/>
</dbReference>
<evidence type="ECO:0000259" key="4">
    <source>
        <dbReference type="Pfam" id="PF03328"/>
    </source>
</evidence>
<name>A0A3D3R752_9PLAN</name>
<dbReference type="Gene3D" id="3.20.20.60">
    <property type="entry name" value="Phosphoenolpyruvate-binding domains"/>
    <property type="match status" value="1"/>
</dbReference>
<dbReference type="InterPro" id="IPR015813">
    <property type="entry name" value="Pyrv/PenolPyrv_kinase-like_dom"/>
</dbReference>
<reference evidence="5 6" key="1">
    <citation type="journal article" date="2018" name="Nat. Biotechnol.">
        <title>A standardized bacterial taxonomy based on genome phylogeny substantially revises the tree of life.</title>
        <authorList>
            <person name="Parks D.H."/>
            <person name="Chuvochina M."/>
            <person name="Waite D.W."/>
            <person name="Rinke C."/>
            <person name="Skarshewski A."/>
            <person name="Chaumeil P.A."/>
            <person name="Hugenholtz P."/>
        </authorList>
    </citation>
    <scope>NUCLEOTIDE SEQUENCE [LARGE SCALE GENOMIC DNA]</scope>
    <source>
        <strain evidence="5">UBA9375</strain>
    </source>
</reference>
<protein>
    <recommendedName>
        <fullName evidence="4">HpcH/HpaI aldolase/citrate lyase domain-containing protein</fullName>
    </recommendedName>
</protein>
<dbReference type="Pfam" id="PF03328">
    <property type="entry name" value="HpcH_HpaI"/>
    <property type="match status" value="1"/>
</dbReference>
<keyword evidence="3" id="KW-0456">Lyase</keyword>
<evidence type="ECO:0000313" key="6">
    <source>
        <dbReference type="Proteomes" id="UP000263642"/>
    </source>
</evidence>
<comment type="caution">
    <text evidence="5">The sequence shown here is derived from an EMBL/GenBank/DDBJ whole genome shotgun (WGS) entry which is preliminary data.</text>
</comment>
<dbReference type="GO" id="GO:0016832">
    <property type="term" value="F:aldehyde-lyase activity"/>
    <property type="evidence" value="ECO:0007669"/>
    <property type="project" value="TreeGrafter"/>
</dbReference>
<keyword evidence="2" id="KW-0479">Metal-binding</keyword>
<comment type="similarity">
    <text evidence="1">Belongs to the HpcH/HpaI aldolase family.</text>
</comment>
<organism evidence="5 6">
    <name type="scientific">Gimesia maris</name>
    <dbReference type="NCBI Taxonomy" id="122"/>
    <lineage>
        <taxon>Bacteria</taxon>
        <taxon>Pseudomonadati</taxon>
        <taxon>Planctomycetota</taxon>
        <taxon>Planctomycetia</taxon>
        <taxon>Planctomycetales</taxon>
        <taxon>Planctomycetaceae</taxon>
        <taxon>Gimesia</taxon>
    </lineage>
</organism>
<proteinExistence type="inferred from homology"/>
<dbReference type="GO" id="GO:0005737">
    <property type="term" value="C:cytoplasm"/>
    <property type="evidence" value="ECO:0007669"/>
    <property type="project" value="TreeGrafter"/>
</dbReference>
<dbReference type="AlphaFoldDB" id="A0A3D3R752"/>
<dbReference type="PANTHER" id="PTHR30502">
    <property type="entry name" value="2-KETO-3-DEOXY-L-RHAMNONATE ALDOLASE"/>
    <property type="match status" value="1"/>
</dbReference>
<sequence>MLVKKLKDKLIKGETVYGSLFQYSVVPAMVESIPENSLDFVIVTPEHTTLDLAEFLPLRYALNSKGIACLARTHSRDAADVARVCDTFDGVVVPYVEEYEQAQQLAAAAVYRPLKGSVLDEVLKTGKFVNQKTADYIEKRNENTLFIPMIESVPGIENLEKICSIPGVHAVFVGPGDLTANMGIPGEYDNPDLIAAIQKVIDIANQQHVAAGCWFGTTKQAVRTIRQGARLVVYANDGLMLKHAMQSAYSELRKG</sequence>
<dbReference type="GO" id="GO:0046872">
    <property type="term" value="F:metal ion binding"/>
    <property type="evidence" value="ECO:0007669"/>
    <property type="project" value="UniProtKB-KW"/>
</dbReference>
<evidence type="ECO:0000256" key="1">
    <source>
        <dbReference type="ARBA" id="ARBA00005568"/>
    </source>
</evidence>
<dbReference type="PANTHER" id="PTHR30502:SF0">
    <property type="entry name" value="PHOSPHOENOLPYRUVATE CARBOXYLASE FAMILY PROTEIN"/>
    <property type="match status" value="1"/>
</dbReference>
<dbReference type="Proteomes" id="UP000263642">
    <property type="component" value="Unassembled WGS sequence"/>
</dbReference>
<dbReference type="InterPro" id="IPR005000">
    <property type="entry name" value="Aldolase/citrate-lyase_domain"/>
</dbReference>